<keyword evidence="2" id="KW-1185">Reference proteome</keyword>
<sequence length="64" mass="7051">MALVPIAPATAMAASVLAGTVHAGRRSRARLFRSTWAAVRKVVSRRPFGHAPVRRMWNEVADIR</sequence>
<dbReference type="HOGENOM" id="CLU_2861709_0_0_5"/>
<accession>V5SG87</accession>
<evidence type="ECO:0000313" key="2">
    <source>
        <dbReference type="Proteomes" id="UP000018542"/>
    </source>
</evidence>
<dbReference type="Proteomes" id="UP000018542">
    <property type="component" value="Chromosome"/>
</dbReference>
<evidence type="ECO:0000313" key="1">
    <source>
        <dbReference type="EMBL" id="AHB49876.1"/>
    </source>
</evidence>
<gene>
    <name evidence="1" type="ORF">W911_03070</name>
</gene>
<reference evidence="1 2" key="1">
    <citation type="journal article" date="2014" name="Genome Announc.">
        <title>Complete Genome Sequence of Hyphomicrobium nitrativorans Strain NL23, a Denitrifying Bacterium Isolated from Biofilm of a Methanol-Fed Denitrification System Treating Seawater at the Montreal Biodome.</title>
        <authorList>
            <person name="Martineau C."/>
            <person name="Villeneuve C."/>
            <person name="Mauffrey F."/>
            <person name="Villemur R."/>
        </authorList>
    </citation>
    <scope>NUCLEOTIDE SEQUENCE [LARGE SCALE GENOMIC DNA]</scope>
    <source>
        <strain evidence="1">NL23</strain>
    </source>
</reference>
<dbReference type="KEGG" id="hni:W911_03070"/>
<protein>
    <submittedName>
        <fullName evidence="1">Uncharacterized protein</fullName>
    </submittedName>
</protein>
<organism evidence="1 2">
    <name type="scientific">Hyphomicrobium nitrativorans NL23</name>
    <dbReference type="NCBI Taxonomy" id="1029756"/>
    <lineage>
        <taxon>Bacteria</taxon>
        <taxon>Pseudomonadati</taxon>
        <taxon>Pseudomonadota</taxon>
        <taxon>Alphaproteobacteria</taxon>
        <taxon>Hyphomicrobiales</taxon>
        <taxon>Hyphomicrobiaceae</taxon>
        <taxon>Hyphomicrobium</taxon>
    </lineage>
</organism>
<dbReference type="AlphaFoldDB" id="V5SG87"/>
<proteinExistence type="predicted"/>
<name>V5SG87_9HYPH</name>
<dbReference type="EMBL" id="CP006912">
    <property type="protein sequence ID" value="AHB49876.1"/>
    <property type="molecule type" value="Genomic_DNA"/>
</dbReference>